<keyword evidence="1" id="KW-0812">Transmembrane</keyword>
<accession>A0A382CE91</accession>
<dbReference type="AlphaFoldDB" id="A0A382CE91"/>
<feature type="transmembrane region" description="Helical" evidence="1">
    <location>
        <begin position="104"/>
        <end position="123"/>
    </location>
</feature>
<name>A0A382CE91_9ZZZZ</name>
<proteinExistence type="predicted"/>
<sequence length="128" mass="13844">PGAFARRMTNLRTCDPLWPVFGCKVSADGTHTDVVPWFELPYQFQTEDEDEDGDESDEELECNTSDCPENHIAIKITDADGNETCSCQDTEALGDGITSIGRGLGILALAGVATTGIIVYGIYRVIRG</sequence>
<evidence type="ECO:0000256" key="1">
    <source>
        <dbReference type="SAM" id="Phobius"/>
    </source>
</evidence>
<keyword evidence="1" id="KW-1133">Transmembrane helix</keyword>
<feature type="non-terminal residue" evidence="2">
    <location>
        <position position="1"/>
    </location>
</feature>
<gene>
    <name evidence="2" type="ORF">METZ01_LOCUS176497</name>
</gene>
<organism evidence="2">
    <name type="scientific">marine metagenome</name>
    <dbReference type="NCBI Taxonomy" id="408172"/>
    <lineage>
        <taxon>unclassified sequences</taxon>
        <taxon>metagenomes</taxon>
        <taxon>ecological metagenomes</taxon>
    </lineage>
</organism>
<dbReference type="EMBL" id="UINC01033802">
    <property type="protein sequence ID" value="SVB23643.1"/>
    <property type="molecule type" value="Genomic_DNA"/>
</dbReference>
<keyword evidence="1" id="KW-0472">Membrane</keyword>
<protein>
    <submittedName>
        <fullName evidence="2">Uncharacterized protein</fullName>
    </submittedName>
</protein>
<reference evidence="2" key="1">
    <citation type="submission" date="2018-05" db="EMBL/GenBank/DDBJ databases">
        <authorList>
            <person name="Lanie J.A."/>
            <person name="Ng W.-L."/>
            <person name="Kazmierczak K.M."/>
            <person name="Andrzejewski T.M."/>
            <person name="Davidsen T.M."/>
            <person name="Wayne K.J."/>
            <person name="Tettelin H."/>
            <person name="Glass J.I."/>
            <person name="Rusch D."/>
            <person name="Podicherti R."/>
            <person name="Tsui H.-C.T."/>
            <person name="Winkler M.E."/>
        </authorList>
    </citation>
    <scope>NUCLEOTIDE SEQUENCE</scope>
</reference>
<evidence type="ECO:0000313" key="2">
    <source>
        <dbReference type="EMBL" id="SVB23643.1"/>
    </source>
</evidence>